<name>A0A9D4H9U3_DREPO</name>
<dbReference type="AlphaFoldDB" id="A0A9D4H9U3"/>
<proteinExistence type="predicted"/>
<sequence length="143" mass="16510">MCPLDTHRPILLVMCPMDTHRPILLVMCPMDTHRPILLVMCPMDTHRSILLVMCPMDNHRSILLVMCPMDTHRSMLWVIESLQQLHHSRLATPTGPNQCHCLPSSYLHVNTLQDLSGEKEEYKKDRTLHRQYKSGKGTCQNLS</sequence>
<evidence type="ECO:0000313" key="2">
    <source>
        <dbReference type="Proteomes" id="UP000828390"/>
    </source>
</evidence>
<organism evidence="1 2">
    <name type="scientific">Dreissena polymorpha</name>
    <name type="common">Zebra mussel</name>
    <name type="synonym">Mytilus polymorpha</name>
    <dbReference type="NCBI Taxonomy" id="45954"/>
    <lineage>
        <taxon>Eukaryota</taxon>
        <taxon>Metazoa</taxon>
        <taxon>Spiralia</taxon>
        <taxon>Lophotrochozoa</taxon>
        <taxon>Mollusca</taxon>
        <taxon>Bivalvia</taxon>
        <taxon>Autobranchia</taxon>
        <taxon>Heteroconchia</taxon>
        <taxon>Euheterodonta</taxon>
        <taxon>Imparidentia</taxon>
        <taxon>Neoheterodontei</taxon>
        <taxon>Myida</taxon>
        <taxon>Dreissenoidea</taxon>
        <taxon>Dreissenidae</taxon>
        <taxon>Dreissena</taxon>
    </lineage>
</organism>
<protein>
    <submittedName>
        <fullName evidence="1">Uncharacterized protein</fullName>
    </submittedName>
</protein>
<reference evidence="1" key="1">
    <citation type="journal article" date="2019" name="bioRxiv">
        <title>The Genome of the Zebra Mussel, Dreissena polymorpha: A Resource for Invasive Species Research.</title>
        <authorList>
            <person name="McCartney M.A."/>
            <person name="Auch B."/>
            <person name="Kono T."/>
            <person name="Mallez S."/>
            <person name="Zhang Y."/>
            <person name="Obille A."/>
            <person name="Becker A."/>
            <person name="Abrahante J.E."/>
            <person name="Garbe J."/>
            <person name="Badalamenti J.P."/>
            <person name="Herman A."/>
            <person name="Mangelson H."/>
            <person name="Liachko I."/>
            <person name="Sullivan S."/>
            <person name="Sone E.D."/>
            <person name="Koren S."/>
            <person name="Silverstein K.A.T."/>
            <person name="Beckman K.B."/>
            <person name="Gohl D.M."/>
        </authorList>
    </citation>
    <scope>NUCLEOTIDE SEQUENCE</scope>
    <source>
        <strain evidence="1">Duluth1</strain>
        <tissue evidence="1">Whole animal</tissue>
    </source>
</reference>
<evidence type="ECO:0000313" key="1">
    <source>
        <dbReference type="EMBL" id="KAH3830235.1"/>
    </source>
</evidence>
<comment type="caution">
    <text evidence="1">The sequence shown here is derived from an EMBL/GenBank/DDBJ whole genome shotgun (WGS) entry which is preliminary data.</text>
</comment>
<reference evidence="1" key="2">
    <citation type="submission" date="2020-11" db="EMBL/GenBank/DDBJ databases">
        <authorList>
            <person name="McCartney M.A."/>
            <person name="Auch B."/>
            <person name="Kono T."/>
            <person name="Mallez S."/>
            <person name="Becker A."/>
            <person name="Gohl D.M."/>
            <person name="Silverstein K.A.T."/>
            <person name="Koren S."/>
            <person name="Bechman K.B."/>
            <person name="Herman A."/>
            <person name="Abrahante J.E."/>
            <person name="Garbe J."/>
        </authorList>
    </citation>
    <scope>NUCLEOTIDE SEQUENCE</scope>
    <source>
        <strain evidence="1">Duluth1</strain>
        <tissue evidence="1">Whole animal</tissue>
    </source>
</reference>
<keyword evidence="2" id="KW-1185">Reference proteome</keyword>
<accession>A0A9D4H9U3</accession>
<dbReference type="Proteomes" id="UP000828390">
    <property type="component" value="Unassembled WGS sequence"/>
</dbReference>
<dbReference type="EMBL" id="JAIWYP010000004">
    <property type="protein sequence ID" value="KAH3830235.1"/>
    <property type="molecule type" value="Genomic_DNA"/>
</dbReference>
<gene>
    <name evidence="1" type="ORF">DPMN_103475</name>
</gene>